<dbReference type="AlphaFoldDB" id="A0AAQ1P5J4"/>
<evidence type="ECO:0000256" key="1">
    <source>
        <dbReference type="SAM" id="Phobius"/>
    </source>
</evidence>
<comment type="caution">
    <text evidence="2">The sequence shown here is derived from an EMBL/GenBank/DDBJ whole genome shotgun (WGS) entry which is preliminary data.</text>
</comment>
<keyword evidence="1" id="KW-0472">Membrane</keyword>
<protein>
    <submittedName>
        <fullName evidence="2">Uncharacterized protein</fullName>
    </submittedName>
</protein>
<evidence type="ECO:0000313" key="2">
    <source>
        <dbReference type="EMBL" id="SOR63966.1"/>
    </source>
</evidence>
<keyword evidence="1" id="KW-1133">Transmembrane helix</keyword>
<feature type="transmembrane region" description="Helical" evidence="1">
    <location>
        <begin position="7"/>
        <end position="28"/>
    </location>
</feature>
<accession>A0AAQ1P5J4</accession>
<gene>
    <name evidence="2" type="ORF">LMANV2_90160</name>
</gene>
<reference evidence="2 3" key="1">
    <citation type="submission" date="2017-11" db="EMBL/GenBank/DDBJ databases">
        <authorList>
            <person name="Lechat P."/>
        </authorList>
    </citation>
    <scope>NUCLEOTIDE SEQUENCE [LARGE SCALE GENOMIC DNA]</scope>
    <source>
        <strain evidence="2">L495</strain>
    </source>
</reference>
<name>A0AAQ1P5J4_LEPIR</name>
<feature type="transmembrane region" description="Helical" evidence="1">
    <location>
        <begin position="34"/>
        <end position="54"/>
    </location>
</feature>
<organism evidence="2 3">
    <name type="scientific">Leptospira interrogans serovar Manilae</name>
    <dbReference type="NCBI Taxonomy" id="214675"/>
    <lineage>
        <taxon>Bacteria</taxon>
        <taxon>Pseudomonadati</taxon>
        <taxon>Spirochaetota</taxon>
        <taxon>Spirochaetia</taxon>
        <taxon>Leptospirales</taxon>
        <taxon>Leptospiraceae</taxon>
        <taxon>Leptospira</taxon>
    </lineage>
</organism>
<dbReference type="EMBL" id="OEJX01000088">
    <property type="protein sequence ID" value="SOR63966.1"/>
    <property type="molecule type" value="Genomic_DNA"/>
</dbReference>
<keyword evidence="1" id="KW-0812">Transmembrane</keyword>
<evidence type="ECO:0000313" key="3">
    <source>
        <dbReference type="Proteomes" id="UP000234460"/>
    </source>
</evidence>
<dbReference type="Proteomes" id="UP000234460">
    <property type="component" value="Chromosome LMANV2"/>
</dbReference>
<proteinExistence type="predicted"/>
<sequence>MKFFNDSIFVKIILVLLISTKLNTVNFYCKNSILAQNTITLLFGYLFALDEIYIQKLINRKK</sequence>